<dbReference type="AlphaFoldDB" id="A0A5B8VYZ5"/>
<dbReference type="EMBL" id="CP042437">
    <property type="protein sequence ID" value="QEC76684.1"/>
    <property type="molecule type" value="Genomic_DNA"/>
</dbReference>
<protein>
    <submittedName>
        <fullName evidence="1">Uncharacterized protein</fullName>
    </submittedName>
</protein>
<evidence type="ECO:0000313" key="1">
    <source>
        <dbReference type="EMBL" id="QEC76684.1"/>
    </source>
</evidence>
<proteinExistence type="predicted"/>
<dbReference type="KEGG" id="mgk:FSB76_12255"/>
<keyword evidence="2" id="KW-1185">Reference proteome</keyword>
<name>A0A5B8VYZ5_9SPHI</name>
<evidence type="ECO:0000313" key="2">
    <source>
        <dbReference type="Proteomes" id="UP000321362"/>
    </source>
</evidence>
<gene>
    <name evidence="1" type="ORF">FSB76_12255</name>
</gene>
<reference evidence="1 2" key="1">
    <citation type="journal article" date="2013" name="J. Microbiol.">
        <title>Mucilaginibacter ginsenosidivorax sp. nov., with ginsenoside converting activity isolated from sediment.</title>
        <authorList>
            <person name="Kim J.K."/>
            <person name="Choi T.E."/>
            <person name="Liu Q.M."/>
            <person name="Park H.Y."/>
            <person name="Yi T.H."/>
            <person name="Yoon M.H."/>
            <person name="Kim S.C."/>
            <person name="Im W.T."/>
        </authorList>
    </citation>
    <scope>NUCLEOTIDE SEQUENCE [LARGE SCALE GENOMIC DNA]</scope>
    <source>
        <strain evidence="1 2">KHI28</strain>
    </source>
</reference>
<dbReference type="RefSeq" id="WP_147053854.1">
    <property type="nucleotide sequence ID" value="NZ_CP042437.1"/>
</dbReference>
<sequence length="199" mass="22178">MKKLNYILPILFLTTGAKLAYSQVNNNSDWKVPVPSHSDWNVPAPQLLPEKISDIPSILPPNFLVKTVMEIMPPLPEGGSFAPPPPYLITSFKKDPGNNKRVSDADEEYIAKLKKALADRQCCCCCPPLVPKKKPKVKPAVHKHKKPLKASIKHTLAIKPKIVKPASAKVKTRYIIRYRYKPYSCGCAVNAPLDTSRTK</sequence>
<organism evidence="1 2">
    <name type="scientific">Mucilaginibacter ginsenosidivorax</name>
    <dbReference type="NCBI Taxonomy" id="862126"/>
    <lineage>
        <taxon>Bacteria</taxon>
        <taxon>Pseudomonadati</taxon>
        <taxon>Bacteroidota</taxon>
        <taxon>Sphingobacteriia</taxon>
        <taxon>Sphingobacteriales</taxon>
        <taxon>Sphingobacteriaceae</taxon>
        <taxon>Mucilaginibacter</taxon>
    </lineage>
</organism>
<accession>A0A5B8VYZ5</accession>
<dbReference type="Proteomes" id="UP000321362">
    <property type="component" value="Chromosome"/>
</dbReference>
<dbReference type="OrthoDB" id="9909408at2"/>